<protein>
    <recommendedName>
        <fullName evidence="1">PDZ domain-containing protein</fullName>
    </recommendedName>
</protein>
<dbReference type="InterPro" id="IPR036034">
    <property type="entry name" value="PDZ_sf"/>
</dbReference>
<organism evidence="2 3">
    <name type="scientific">Prorocentrum cordatum</name>
    <dbReference type="NCBI Taxonomy" id="2364126"/>
    <lineage>
        <taxon>Eukaryota</taxon>
        <taxon>Sar</taxon>
        <taxon>Alveolata</taxon>
        <taxon>Dinophyceae</taxon>
        <taxon>Prorocentrales</taxon>
        <taxon>Prorocentraceae</taxon>
        <taxon>Prorocentrum</taxon>
    </lineage>
</organism>
<dbReference type="SMART" id="SM00228">
    <property type="entry name" value="PDZ"/>
    <property type="match status" value="2"/>
</dbReference>
<comment type="caution">
    <text evidence="2">The sequence shown here is derived from an EMBL/GenBank/DDBJ whole genome shotgun (WGS) entry which is preliminary data.</text>
</comment>
<accession>A0ABN9QVT3</accession>
<feature type="domain" description="PDZ" evidence="1">
    <location>
        <begin position="77"/>
        <end position="161"/>
    </location>
</feature>
<dbReference type="EMBL" id="CAUYUJ010004658">
    <property type="protein sequence ID" value="CAK0810437.1"/>
    <property type="molecule type" value="Genomic_DNA"/>
</dbReference>
<evidence type="ECO:0000313" key="2">
    <source>
        <dbReference type="EMBL" id="CAK0810437.1"/>
    </source>
</evidence>
<gene>
    <name evidence="2" type="ORF">PCOR1329_LOCUS15400</name>
</gene>
<dbReference type="SUPFAM" id="SSF50156">
    <property type="entry name" value="PDZ domain-like"/>
    <property type="match status" value="1"/>
</dbReference>
<proteinExistence type="predicted"/>
<name>A0ABN9QVT3_9DINO</name>
<keyword evidence="3" id="KW-1185">Reference proteome</keyword>
<sequence>MGWCGADASVARDVGDNAEAPPGLTLDVWCLCCASEDPGVPAESADIRLFELARLDNEREEVAQIAFDPIDLHADLHITVRRFEGESLGLELDLLDGRTMQICEVKQGAVDRINRKELPRSRVQPGDFIVGVDGVEGDAQLLLQTLQGRQTEVSLRIVRPAPFNVNLQRRDAADGFGVVLKSAAGTRSISLVVAEVLPGILADWNAEHPDAAIQRLDRIIQVNHISYNPEQMLRIFKEELRLRLQVVRPA</sequence>
<feature type="domain" description="PDZ" evidence="1">
    <location>
        <begin position="164"/>
        <end position="238"/>
    </location>
</feature>
<dbReference type="PROSITE" id="PS50106">
    <property type="entry name" value="PDZ"/>
    <property type="match status" value="2"/>
</dbReference>
<evidence type="ECO:0000313" key="3">
    <source>
        <dbReference type="Proteomes" id="UP001189429"/>
    </source>
</evidence>
<evidence type="ECO:0000259" key="1">
    <source>
        <dbReference type="PROSITE" id="PS50106"/>
    </source>
</evidence>
<dbReference type="Gene3D" id="2.30.42.10">
    <property type="match status" value="1"/>
</dbReference>
<reference evidence="2" key="1">
    <citation type="submission" date="2023-10" db="EMBL/GenBank/DDBJ databases">
        <authorList>
            <person name="Chen Y."/>
            <person name="Shah S."/>
            <person name="Dougan E. K."/>
            <person name="Thang M."/>
            <person name="Chan C."/>
        </authorList>
    </citation>
    <scope>NUCLEOTIDE SEQUENCE [LARGE SCALE GENOMIC DNA]</scope>
</reference>
<dbReference type="InterPro" id="IPR001478">
    <property type="entry name" value="PDZ"/>
</dbReference>
<dbReference type="Proteomes" id="UP001189429">
    <property type="component" value="Unassembled WGS sequence"/>
</dbReference>